<comment type="similarity">
    <text evidence="1">Belongs to the ornithine cyclodeaminase/mu-crystallin family.</text>
</comment>
<dbReference type="PIRSF" id="PIRSF001439">
    <property type="entry name" value="CryM"/>
    <property type="match status" value="1"/>
</dbReference>
<evidence type="ECO:0000313" key="2">
    <source>
        <dbReference type="EMBL" id="PIL34380.1"/>
    </source>
</evidence>
<dbReference type="Proteomes" id="UP000230002">
    <property type="component" value="Unassembled WGS sequence"/>
</dbReference>
<dbReference type="SUPFAM" id="SSF51735">
    <property type="entry name" value="NAD(P)-binding Rossmann-fold domains"/>
    <property type="match status" value="1"/>
</dbReference>
<dbReference type="OrthoDB" id="41492at2759"/>
<dbReference type="InterPro" id="IPR036291">
    <property type="entry name" value="NAD(P)-bd_dom_sf"/>
</dbReference>
<evidence type="ECO:0000313" key="3">
    <source>
        <dbReference type="Proteomes" id="UP000230002"/>
    </source>
</evidence>
<dbReference type="Pfam" id="PF02423">
    <property type="entry name" value="OCD_Mu_crystall"/>
    <property type="match status" value="1"/>
</dbReference>
<evidence type="ECO:0008006" key="4">
    <source>
        <dbReference type="Google" id="ProtNLM"/>
    </source>
</evidence>
<proteinExistence type="inferred from homology"/>
<dbReference type="Gene3D" id="3.40.50.720">
    <property type="entry name" value="NAD(P)-binding Rossmann-like Domain"/>
    <property type="match status" value="1"/>
</dbReference>
<dbReference type="Gene3D" id="3.30.1780.10">
    <property type="entry name" value="ornithine cyclodeaminase, domain 1"/>
    <property type="match status" value="1"/>
</dbReference>
<dbReference type="InterPro" id="IPR023401">
    <property type="entry name" value="ODC_N"/>
</dbReference>
<dbReference type="STRING" id="1077348.A0A2G8SKV0"/>
<organism evidence="2 3">
    <name type="scientific">Ganoderma sinense ZZ0214-1</name>
    <dbReference type="NCBI Taxonomy" id="1077348"/>
    <lineage>
        <taxon>Eukaryota</taxon>
        <taxon>Fungi</taxon>
        <taxon>Dikarya</taxon>
        <taxon>Basidiomycota</taxon>
        <taxon>Agaricomycotina</taxon>
        <taxon>Agaricomycetes</taxon>
        <taxon>Polyporales</taxon>
        <taxon>Polyporaceae</taxon>
        <taxon>Ganoderma</taxon>
    </lineage>
</organism>
<reference evidence="2 3" key="1">
    <citation type="journal article" date="2015" name="Sci. Rep.">
        <title>Chromosome-level genome map provides insights into diverse defense mechanisms in the medicinal fungus Ganoderma sinense.</title>
        <authorList>
            <person name="Zhu Y."/>
            <person name="Xu J."/>
            <person name="Sun C."/>
            <person name="Zhou S."/>
            <person name="Xu H."/>
            <person name="Nelson D.R."/>
            <person name="Qian J."/>
            <person name="Song J."/>
            <person name="Luo H."/>
            <person name="Xiang L."/>
            <person name="Li Y."/>
            <person name="Xu Z."/>
            <person name="Ji A."/>
            <person name="Wang L."/>
            <person name="Lu S."/>
            <person name="Hayward A."/>
            <person name="Sun W."/>
            <person name="Li X."/>
            <person name="Schwartz D.C."/>
            <person name="Wang Y."/>
            <person name="Chen S."/>
        </authorList>
    </citation>
    <scope>NUCLEOTIDE SEQUENCE [LARGE SCALE GENOMIC DNA]</scope>
    <source>
        <strain evidence="2 3">ZZ0214-1</strain>
    </source>
</reference>
<evidence type="ECO:0000256" key="1">
    <source>
        <dbReference type="ARBA" id="ARBA00008903"/>
    </source>
</evidence>
<accession>A0A2G8SKV0</accession>
<sequence>MPSRVAPTGTTMKAVAVPTATAPQDVKERGLPASTIVVDERSGGVKAMVNARNLTALRNAAGSLLATRLLLPSNPGPETIVAFGAGAQIQAHLSVFLAAYPSIRSCTIFNRSLGPRVDKLCDLIGRSFPTVRITVAALSNDDKTTGVSLREEVGQADIIIAATSSTKPLFPSDYVRPGTHLCLIGSYKPEMHEIDTALVKRAGRVVVDQKSACLHEAGELIAAGCTETDLVELGQLYDYAGDQNRWTLRGDKTEDIRAAGDITIFKSVGVGVQDVVIACAVVQRAMEEGIGHVIEDYDA</sequence>
<dbReference type="AlphaFoldDB" id="A0A2G8SKV0"/>
<dbReference type="EMBL" id="AYKW01000005">
    <property type="protein sequence ID" value="PIL34380.1"/>
    <property type="molecule type" value="Genomic_DNA"/>
</dbReference>
<gene>
    <name evidence="2" type="ORF">GSI_03155</name>
</gene>
<dbReference type="GO" id="GO:0005737">
    <property type="term" value="C:cytoplasm"/>
    <property type="evidence" value="ECO:0007669"/>
    <property type="project" value="TreeGrafter"/>
</dbReference>
<dbReference type="PANTHER" id="PTHR13812">
    <property type="entry name" value="KETIMINE REDUCTASE MU-CRYSTALLIN"/>
    <property type="match status" value="1"/>
</dbReference>
<protein>
    <recommendedName>
        <fullName evidence="4">Ornithine cyclodeaminase</fullName>
    </recommendedName>
</protein>
<comment type="caution">
    <text evidence="2">The sequence shown here is derived from an EMBL/GenBank/DDBJ whole genome shotgun (WGS) entry which is preliminary data.</text>
</comment>
<dbReference type="PANTHER" id="PTHR13812:SF19">
    <property type="entry name" value="KETIMINE REDUCTASE MU-CRYSTALLIN"/>
    <property type="match status" value="1"/>
</dbReference>
<dbReference type="InterPro" id="IPR003462">
    <property type="entry name" value="ODC_Mu_crystall"/>
</dbReference>
<name>A0A2G8SKV0_9APHY</name>
<keyword evidence="3" id="KW-1185">Reference proteome</keyword>